<dbReference type="InParanoid" id="A0A3B5PPV9"/>
<keyword evidence="1" id="KW-1015">Disulfide bond</keyword>
<dbReference type="Gene3D" id="3.10.100.10">
    <property type="entry name" value="Mannose-Binding Protein A, subunit A"/>
    <property type="match status" value="1"/>
</dbReference>
<dbReference type="OMA" id="HELKETW"/>
<protein>
    <submittedName>
        <fullName evidence="4">Ladderlectin-like</fullName>
    </submittedName>
</protein>
<evidence type="ECO:0000259" key="3">
    <source>
        <dbReference type="PROSITE" id="PS50041"/>
    </source>
</evidence>
<accession>A0A3B5PPV9</accession>
<feature type="chain" id="PRO_5017354145" evidence="2">
    <location>
        <begin position="25"/>
        <end position="158"/>
    </location>
</feature>
<dbReference type="PANTHER" id="PTHR22803">
    <property type="entry name" value="MANNOSE, PHOSPHOLIPASE, LECTIN RECEPTOR RELATED"/>
    <property type="match status" value="1"/>
</dbReference>
<dbReference type="SMART" id="SM00034">
    <property type="entry name" value="CLECT"/>
    <property type="match status" value="1"/>
</dbReference>
<dbReference type="GeneTree" id="ENSGT00940000164599"/>
<proteinExistence type="predicted"/>
<sequence length="158" mass="17794">MRILTLPLVLCGLMLLSSINEISGLKTECRNGWNLINGRCFKYVPSRMTWAKAERNCISMGGNLASVHSSEDYYDIQSVIRRVTHELKETWIGGSDAAEEGNWSWTDGTLMTFTNWCPGEPNNAGRRQHCLQMNHSGEKCWDDYGCTVKLPSVCVSKN</sequence>
<keyword evidence="5" id="KW-1185">Reference proteome</keyword>
<name>A0A3B5PPV9_XIPMA</name>
<dbReference type="AlphaFoldDB" id="A0A3B5PPV9"/>
<feature type="signal peptide" evidence="2">
    <location>
        <begin position="1"/>
        <end position="24"/>
    </location>
</feature>
<dbReference type="InterPro" id="IPR001304">
    <property type="entry name" value="C-type_lectin-like"/>
</dbReference>
<reference evidence="4" key="4">
    <citation type="submission" date="2025-09" db="UniProtKB">
        <authorList>
            <consortium name="Ensembl"/>
        </authorList>
    </citation>
    <scope>IDENTIFICATION</scope>
    <source>
        <strain evidence="4">JP 163 A</strain>
    </source>
</reference>
<dbReference type="Pfam" id="PF00059">
    <property type="entry name" value="Lectin_C"/>
    <property type="match status" value="1"/>
</dbReference>
<dbReference type="FunCoup" id="A0A3B5PPV9">
    <property type="interactions" value="790"/>
</dbReference>
<dbReference type="KEGG" id="xma:102235864"/>
<dbReference type="RefSeq" id="XP_023201655.1">
    <property type="nucleotide sequence ID" value="XM_023345887.1"/>
</dbReference>
<evidence type="ECO:0000313" key="5">
    <source>
        <dbReference type="Proteomes" id="UP000002852"/>
    </source>
</evidence>
<keyword evidence="2" id="KW-0732">Signal</keyword>
<evidence type="ECO:0000313" key="4">
    <source>
        <dbReference type="Ensembl" id="ENSXMAP00000021578.1"/>
    </source>
</evidence>
<dbReference type="InterPro" id="IPR002353">
    <property type="entry name" value="AntifreezeII"/>
</dbReference>
<dbReference type="OrthoDB" id="441660at2759"/>
<dbReference type="SUPFAM" id="SSF56436">
    <property type="entry name" value="C-type lectin-like"/>
    <property type="match status" value="1"/>
</dbReference>
<reference evidence="5" key="2">
    <citation type="journal article" date="2013" name="Nat. Genet.">
        <title>The genome of the platyfish, Xiphophorus maculatus, provides insights into evolutionary adaptation and several complex traits.</title>
        <authorList>
            <person name="Schartl M."/>
            <person name="Walter R.B."/>
            <person name="Shen Y."/>
            <person name="Garcia T."/>
            <person name="Catchen J."/>
            <person name="Amores A."/>
            <person name="Braasch I."/>
            <person name="Chalopin D."/>
            <person name="Volff J.N."/>
            <person name="Lesch K.P."/>
            <person name="Bisazza A."/>
            <person name="Minx P."/>
            <person name="Hillier L."/>
            <person name="Wilson R.K."/>
            <person name="Fuerstenberg S."/>
            <person name="Boore J."/>
            <person name="Searle S."/>
            <person name="Postlethwait J.H."/>
            <person name="Warren W.C."/>
        </authorList>
    </citation>
    <scope>NUCLEOTIDE SEQUENCE [LARGE SCALE GENOMIC DNA]</scope>
    <source>
        <strain evidence="5">JP 163 A</strain>
    </source>
</reference>
<reference evidence="5" key="1">
    <citation type="submission" date="2012-01" db="EMBL/GenBank/DDBJ databases">
        <authorList>
            <person name="Walter R."/>
            <person name="Schartl M."/>
            <person name="Warren W."/>
        </authorList>
    </citation>
    <scope>NUCLEOTIDE SEQUENCE [LARGE SCALE GENOMIC DNA]</scope>
    <source>
        <strain evidence="5">JP 163 A</strain>
    </source>
</reference>
<dbReference type="InterPro" id="IPR018378">
    <property type="entry name" value="C-type_lectin_CS"/>
</dbReference>
<dbReference type="InterPro" id="IPR016187">
    <property type="entry name" value="CTDL_fold"/>
</dbReference>
<evidence type="ECO:0000256" key="2">
    <source>
        <dbReference type="SAM" id="SignalP"/>
    </source>
</evidence>
<dbReference type="PRINTS" id="PR00356">
    <property type="entry name" value="ANTIFREEZEII"/>
</dbReference>
<dbReference type="CDD" id="cd00037">
    <property type="entry name" value="CLECT"/>
    <property type="match status" value="1"/>
</dbReference>
<dbReference type="Ensembl" id="ENSXMAT00000022387.1">
    <property type="protein sequence ID" value="ENSXMAP00000021578.1"/>
    <property type="gene ID" value="ENSXMAG00000029999.1"/>
</dbReference>
<dbReference type="PROSITE" id="PS50041">
    <property type="entry name" value="C_TYPE_LECTIN_2"/>
    <property type="match status" value="1"/>
</dbReference>
<dbReference type="GeneID" id="102235864"/>
<dbReference type="InterPro" id="IPR050111">
    <property type="entry name" value="C-type_lectin/snaclec_domain"/>
</dbReference>
<dbReference type="Proteomes" id="UP000002852">
    <property type="component" value="Unassembled WGS sequence"/>
</dbReference>
<dbReference type="PROSITE" id="PS00615">
    <property type="entry name" value="C_TYPE_LECTIN_1"/>
    <property type="match status" value="1"/>
</dbReference>
<feature type="domain" description="C-type lectin" evidence="3">
    <location>
        <begin position="36"/>
        <end position="155"/>
    </location>
</feature>
<reference evidence="4" key="3">
    <citation type="submission" date="2025-08" db="UniProtKB">
        <authorList>
            <consortium name="Ensembl"/>
        </authorList>
    </citation>
    <scope>IDENTIFICATION</scope>
    <source>
        <strain evidence="4">JP 163 A</strain>
    </source>
</reference>
<evidence type="ECO:0000256" key="1">
    <source>
        <dbReference type="ARBA" id="ARBA00023157"/>
    </source>
</evidence>
<dbReference type="InterPro" id="IPR016186">
    <property type="entry name" value="C-type_lectin-like/link_sf"/>
</dbReference>
<organism evidence="4 5">
    <name type="scientific">Xiphophorus maculatus</name>
    <name type="common">Southern platyfish</name>
    <name type="synonym">Platypoecilus maculatus</name>
    <dbReference type="NCBI Taxonomy" id="8083"/>
    <lineage>
        <taxon>Eukaryota</taxon>
        <taxon>Metazoa</taxon>
        <taxon>Chordata</taxon>
        <taxon>Craniata</taxon>
        <taxon>Vertebrata</taxon>
        <taxon>Euteleostomi</taxon>
        <taxon>Actinopterygii</taxon>
        <taxon>Neopterygii</taxon>
        <taxon>Teleostei</taxon>
        <taxon>Neoteleostei</taxon>
        <taxon>Acanthomorphata</taxon>
        <taxon>Ovalentaria</taxon>
        <taxon>Atherinomorphae</taxon>
        <taxon>Cyprinodontiformes</taxon>
        <taxon>Poeciliidae</taxon>
        <taxon>Poeciliinae</taxon>
        <taxon>Xiphophorus</taxon>
    </lineage>
</organism>